<feature type="transmembrane region" description="Helical" evidence="1">
    <location>
        <begin position="85"/>
        <end position="111"/>
    </location>
</feature>
<organism evidence="2 3">
    <name type="scientific">Allopusillimonas soli</name>
    <dbReference type="NCBI Taxonomy" id="659016"/>
    <lineage>
        <taxon>Bacteria</taxon>
        <taxon>Pseudomonadati</taxon>
        <taxon>Pseudomonadota</taxon>
        <taxon>Betaproteobacteria</taxon>
        <taxon>Burkholderiales</taxon>
        <taxon>Alcaligenaceae</taxon>
        <taxon>Allopusillimonas</taxon>
    </lineage>
</organism>
<gene>
    <name evidence="2" type="ORF">H0A68_07070</name>
</gene>
<accession>A0A853F9M1</accession>
<keyword evidence="1" id="KW-0812">Transmembrane</keyword>
<keyword evidence="1" id="KW-1133">Transmembrane helix</keyword>
<dbReference type="RefSeq" id="WP_129968584.1">
    <property type="nucleotide sequence ID" value="NZ_JACCEW010000002.1"/>
</dbReference>
<keyword evidence="1" id="KW-0472">Membrane</keyword>
<dbReference type="EMBL" id="JACCEW010000002">
    <property type="protein sequence ID" value="NYT36629.1"/>
    <property type="molecule type" value="Genomic_DNA"/>
</dbReference>
<evidence type="ECO:0000313" key="3">
    <source>
        <dbReference type="Proteomes" id="UP000580517"/>
    </source>
</evidence>
<dbReference type="InterPro" id="IPR008407">
    <property type="entry name" value="Brnchd-chn_aa_trnsp_AzlD"/>
</dbReference>
<feature type="transmembrane region" description="Helical" evidence="1">
    <location>
        <begin position="6"/>
        <end position="23"/>
    </location>
</feature>
<protein>
    <submittedName>
        <fullName evidence="2">AzlD domain-containing protein</fullName>
    </submittedName>
</protein>
<comment type="caution">
    <text evidence="2">The sequence shown here is derived from an EMBL/GenBank/DDBJ whole genome shotgun (WGS) entry which is preliminary data.</text>
</comment>
<evidence type="ECO:0000256" key="1">
    <source>
        <dbReference type="SAM" id="Phobius"/>
    </source>
</evidence>
<evidence type="ECO:0000313" key="2">
    <source>
        <dbReference type="EMBL" id="NYT36629.1"/>
    </source>
</evidence>
<dbReference type="Proteomes" id="UP000580517">
    <property type="component" value="Unassembled WGS sequence"/>
</dbReference>
<dbReference type="AlphaFoldDB" id="A0A853F9M1"/>
<reference evidence="2 3" key="1">
    <citation type="submission" date="2020-07" db="EMBL/GenBank/DDBJ databases">
        <title>Taxonomic revisions and descriptions of new bacterial species based on genomic comparisons in the high-G+C-content subgroup of the family Alcaligenaceae.</title>
        <authorList>
            <person name="Szabo A."/>
            <person name="Felfoldi T."/>
        </authorList>
    </citation>
    <scope>NUCLEOTIDE SEQUENCE [LARGE SCALE GENOMIC DNA]</scope>
    <source>
        <strain evidence="2 3">DSM 25264</strain>
    </source>
</reference>
<name>A0A853F9M1_9BURK</name>
<feature type="transmembrane region" description="Helical" evidence="1">
    <location>
        <begin position="44"/>
        <end position="65"/>
    </location>
</feature>
<proteinExistence type="predicted"/>
<dbReference type="Pfam" id="PF05437">
    <property type="entry name" value="AzlD"/>
    <property type="match status" value="1"/>
</dbReference>
<sequence length="114" mass="11605">MDMTTVGWVIALSGLGTLLVRLLPMIWHDRSQGAVKGTGTLRRALDAIGPSAIVALLVVSVWSLVDAQAFAGSVLPVLAGMAGVVLGRLLLGGIAWATLAGVLAYGLAIWLSGG</sequence>
<keyword evidence="3" id="KW-1185">Reference proteome</keyword>